<dbReference type="PANTHER" id="PTHR36504:SF1">
    <property type="entry name" value="LIPOPOLYSACCHARIDE EXPORT SYSTEM PROTEIN LPTA"/>
    <property type="match status" value="1"/>
</dbReference>
<dbReference type="InterPro" id="IPR052037">
    <property type="entry name" value="LPS_export_LptA"/>
</dbReference>
<keyword evidence="7" id="KW-1185">Reference proteome</keyword>
<protein>
    <submittedName>
        <fullName evidence="6">Organic solvent tolerance protein OstA</fullName>
    </submittedName>
</protein>
<dbReference type="PANTHER" id="PTHR36504">
    <property type="entry name" value="LIPOPOLYSACCHARIDE EXPORT SYSTEM PROTEIN LPTA"/>
    <property type="match status" value="1"/>
</dbReference>
<dbReference type="KEGG" id="ahs:AHALO_1622"/>
<dbReference type="OrthoDB" id="5373249at2"/>
<evidence type="ECO:0000256" key="1">
    <source>
        <dbReference type="ARBA" id="ARBA00022448"/>
    </source>
</evidence>
<evidence type="ECO:0000313" key="7">
    <source>
        <dbReference type="Proteomes" id="UP000233248"/>
    </source>
</evidence>
<keyword evidence="2 4" id="KW-0732">Signal</keyword>
<keyword evidence="1" id="KW-0813">Transport</keyword>
<feature type="chain" id="PRO_5014987824" evidence="4">
    <location>
        <begin position="17"/>
        <end position="165"/>
    </location>
</feature>
<evidence type="ECO:0000256" key="4">
    <source>
        <dbReference type="SAM" id="SignalP"/>
    </source>
</evidence>
<dbReference type="GO" id="GO:0017089">
    <property type="term" value="F:glycolipid transfer activity"/>
    <property type="evidence" value="ECO:0007669"/>
    <property type="project" value="TreeGrafter"/>
</dbReference>
<dbReference type="EMBL" id="NXIF01000002">
    <property type="protein sequence ID" value="PKI82205.1"/>
    <property type="molecule type" value="Genomic_DNA"/>
</dbReference>
<comment type="caution">
    <text evidence="6">The sequence shown here is derived from an EMBL/GenBank/DDBJ whole genome shotgun (WGS) entry which is preliminary data.</text>
</comment>
<organism evidence="6 7">
    <name type="scientific">Malaciobacter halophilus</name>
    <dbReference type="NCBI Taxonomy" id="197482"/>
    <lineage>
        <taxon>Bacteria</taxon>
        <taxon>Pseudomonadati</taxon>
        <taxon>Campylobacterota</taxon>
        <taxon>Epsilonproteobacteria</taxon>
        <taxon>Campylobacterales</taxon>
        <taxon>Arcobacteraceae</taxon>
        <taxon>Malaciobacter</taxon>
    </lineage>
</organism>
<gene>
    <name evidence="6" type="ORF">CP960_00170</name>
</gene>
<dbReference type="AlphaFoldDB" id="A0A2N1J6M1"/>
<dbReference type="GO" id="GO:0009279">
    <property type="term" value="C:cell outer membrane"/>
    <property type="evidence" value="ECO:0007669"/>
    <property type="project" value="TreeGrafter"/>
</dbReference>
<name>A0A2N1J6M1_9BACT</name>
<feature type="signal peptide" evidence="4">
    <location>
        <begin position="1"/>
        <end position="16"/>
    </location>
</feature>
<proteinExistence type="predicted"/>
<dbReference type="GO" id="GO:0015920">
    <property type="term" value="P:lipopolysaccharide transport"/>
    <property type="evidence" value="ECO:0007669"/>
    <property type="project" value="InterPro"/>
</dbReference>
<dbReference type="Proteomes" id="UP000233248">
    <property type="component" value="Unassembled WGS sequence"/>
</dbReference>
<dbReference type="NCBIfam" id="TIGR03002">
    <property type="entry name" value="outer_YhbN_LptA"/>
    <property type="match status" value="1"/>
</dbReference>
<dbReference type="Gene3D" id="2.60.450.10">
    <property type="entry name" value="Lipopolysaccharide (LPS) transport protein A like domain"/>
    <property type="match status" value="1"/>
</dbReference>
<dbReference type="InterPro" id="IPR014340">
    <property type="entry name" value="LptA"/>
</dbReference>
<dbReference type="GO" id="GO:0001530">
    <property type="term" value="F:lipopolysaccharide binding"/>
    <property type="evidence" value="ECO:0007669"/>
    <property type="project" value="InterPro"/>
</dbReference>
<evidence type="ECO:0000313" key="6">
    <source>
        <dbReference type="EMBL" id="PKI82205.1"/>
    </source>
</evidence>
<dbReference type="RefSeq" id="WP_101183158.1">
    <property type="nucleotide sequence ID" value="NZ_CP031218.1"/>
</dbReference>
<evidence type="ECO:0000259" key="5">
    <source>
        <dbReference type="Pfam" id="PF03968"/>
    </source>
</evidence>
<evidence type="ECO:0000256" key="2">
    <source>
        <dbReference type="ARBA" id="ARBA00022729"/>
    </source>
</evidence>
<feature type="domain" description="Organic solvent tolerance-like N-terminal" evidence="5">
    <location>
        <begin position="23"/>
        <end position="137"/>
    </location>
</feature>
<sequence length="165" mass="18816">MRYLLLTFLASLTLMANEGKLIIDAKKFEANDAKGVSIFTGNVKLKKAKDKLDSDRLEVYMSAKAANKKRVPLKYIATGNVYFEIVSQDKFYEGKGNKVIYYPNKQQYEIIGNGFIKEKVEDRKIYGDKIYINQVTGEAKVSGTDNKPVRFIINIEDKNEKKANK</sequence>
<dbReference type="InterPro" id="IPR005653">
    <property type="entry name" value="OstA-like_N"/>
</dbReference>
<reference evidence="6 7" key="1">
    <citation type="submission" date="2017-09" db="EMBL/GenBank/DDBJ databases">
        <title>Genomics of the genus Arcobacter.</title>
        <authorList>
            <person name="Perez-Cataluna A."/>
            <person name="Figueras M.J."/>
            <person name="Salas-Masso N."/>
        </authorList>
    </citation>
    <scope>NUCLEOTIDE SEQUENCE [LARGE SCALE GENOMIC DNA]</scope>
    <source>
        <strain evidence="6 7">DSM 18005</strain>
    </source>
</reference>
<dbReference type="Pfam" id="PF03968">
    <property type="entry name" value="LptD_N"/>
    <property type="match status" value="1"/>
</dbReference>
<keyword evidence="3" id="KW-0574">Periplasm</keyword>
<dbReference type="GO" id="GO:0030288">
    <property type="term" value="C:outer membrane-bounded periplasmic space"/>
    <property type="evidence" value="ECO:0007669"/>
    <property type="project" value="TreeGrafter"/>
</dbReference>
<evidence type="ECO:0000256" key="3">
    <source>
        <dbReference type="ARBA" id="ARBA00022764"/>
    </source>
</evidence>
<accession>A0A2N1J6M1</accession>